<protein>
    <submittedName>
        <fullName evidence="1">Uncharacterized protein</fullName>
    </submittedName>
</protein>
<evidence type="ECO:0000313" key="2">
    <source>
        <dbReference type="Proteomes" id="UP001186974"/>
    </source>
</evidence>
<keyword evidence="2" id="KW-1185">Reference proteome</keyword>
<organism evidence="1 2">
    <name type="scientific">Coniosporium uncinatum</name>
    <dbReference type="NCBI Taxonomy" id="93489"/>
    <lineage>
        <taxon>Eukaryota</taxon>
        <taxon>Fungi</taxon>
        <taxon>Dikarya</taxon>
        <taxon>Ascomycota</taxon>
        <taxon>Pezizomycotina</taxon>
        <taxon>Dothideomycetes</taxon>
        <taxon>Dothideomycetes incertae sedis</taxon>
        <taxon>Coniosporium</taxon>
    </lineage>
</organism>
<name>A0ACC3DJT5_9PEZI</name>
<proteinExistence type="predicted"/>
<comment type="caution">
    <text evidence="1">The sequence shown here is derived from an EMBL/GenBank/DDBJ whole genome shotgun (WGS) entry which is preliminary data.</text>
</comment>
<reference evidence="1" key="1">
    <citation type="submission" date="2024-09" db="EMBL/GenBank/DDBJ databases">
        <title>Black Yeasts Isolated from many extreme environments.</title>
        <authorList>
            <person name="Coleine C."/>
            <person name="Stajich J.E."/>
            <person name="Selbmann L."/>
        </authorList>
    </citation>
    <scope>NUCLEOTIDE SEQUENCE</scope>
    <source>
        <strain evidence="1">CCFEE 5737</strain>
    </source>
</reference>
<dbReference type="Proteomes" id="UP001186974">
    <property type="component" value="Unassembled WGS sequence"/>
</dbReference>
<evidence type="ECO:0000313" key="1">
    <source>
        <dbReference type="EMBL" id="KAK3076884.1"/>
    </source>
</evidence>
<feature type="non-terminal residue" evidence="1">
    <location>
        <position position="151"/>
    </location>
</feature>
<accession>A0ACC3DJT5</accession>
<dbReference type="EMBL" id="JAWDJW010003439">
    <property type="protein sequence ID" value="KAK3076884.1"/>
    <property type="molecule type" value="Genomic_DNA"/>
</dbReference>
<gene>
    <name evidence="1" type="ORF">LTS18_011738</name>
</gene>
<sequence>MAHGPTARGKTTLADEEAGNELKLGEFQNVPTLSLSAAKVLIDTVLDHRADQQRREIPQTPFAVADQLAVRMLVKMRDYLDTFSRFKNKQVVQETEAWLETEFKELESFERSQLVSLCCESPDEAKTLIPSLSAKIDDEKLDGLLKDLTKR</sequence>